<keyword evidence="3" id="KW-1185">Reference proteome</keyword>
<gene>
    <name evidence="2" type="ORF">SAMN05421849_2217</name>
</gene>
<feature type="chain" id="PRO_5010352395" description="YARHG domain-containing protein" evidence="1">
    <location>
        <begin position="23"/>
        <end position="201"/>
    </location>
</feature>
<dbReference type="OrthoDB" id="9255656at2"/>
<organism evidence="2 3">
    <name type="scientific">Pontibaca methylaminivorans</name>
    <dbReference type="NCBI Taxonomy" id="515897"/>
    <lineage>
        <taxon>Bacteria</taxon>
        <taxon>Pseudomonadati</taxon>
        <taxon>Pseudomonadota</taxon>
        <taxon>Alphaproteobacteria</taxon>
        <taxon>Rhodobacterales</taxon>
        <taxon>Roseobacteraceae</taxon>
        <taxon>Pontibaca</taxon>
    </lineage>
</organism>
<accession>A0A1R3X1V3</accession>
<dbReference type="Proteomes" id="UP000192455">
    <property type="component" value="Unassembled WGS sequence"/>
</dbReference>
<sequence length="201" mass="22430">MITKIIACSLCMIMFSVSSTLAQQAADGTIGPDADERPTAIEIDNPSYDALPLETRQEIMTEAQYVQDSCARNSLYSSFIDCRCLAEKFADTRTGHKALPEEEQEELRVSKLNLMHFAEKRQTECVNEPGIAEYARNQCQDYVIMMPEAEGQEFCECYASTFVENFSERPKLITPVLQQAGTKALLSCDDGTGPIKGDVFR</sequence>
<keyword evidence="1" id="KW-0732">Signal</keyword>
<dbReference type="RefSeq" id="WP_076649889.1">
    <property type="nucleotide sequence ID" value="NZ_FTPS01000001.1"/>
</dbReference>
<evidence type="ECO:0008006" key="4">
    <source>
        <dbReference type="Google" id="ProtNLM"/>
    </source>
</evidence>
<feature type="signal peptide" evidence="1">
    <location>
        <begin position="1"/>
        <end position="22"/>
    </location>
</feature>
<reference evidence="2 3" key="1">
    <citation type="submission" date="2017-01" db="EMBL/GenBank/DDBJ databases">
        <authorList>
            <person name="Mah S.A."/>
            <person name="Swanson W.J."/>
            <person name="Moy G.W."/>
            <person name="Vacquier V.D."/>
        </authorList>
    </citation>
    <scope>NUCLEOTIDE SEQUENCE [LARGE SCALE GENOMIC DNA]</scope>
    <source>
        <strain evidence="2 3">DSM 21219</strain>
    </source>
</reference>
<evidence type="ECO:0000313" key="3">
    <source>
        <dbReference type="Proteomes" id="UP000192455"/>
    </source>
</evidence>
<protein>
    <recommendedName>
        <fullName evidence="4">YARHG domain-containing protein</fullName>
    </recommendedName>
</protein>
<evidence type="ECO:0000313" key="2">
    <source>
        <dbReference type="EMBL" id="SIT84944.1"/>
    </source>
</evidence>
<name>A0A1R3X1V3_9RHOB</name>
<dbReference type="AlphaFoldDB" id="A0A1R3X1V3"/>
<proteinExistence type="predicted"/>
<evidence type="ECO:0000256" key="1">
    <source>
        <dbReference type="SAM" id="SignalP"/>
    </source>
</evidence>
<dbReference type="EMBL" id="FTPS01000001">
    <property type="protein sequence ID" value="SIT84944.1"/>
    <property type="molecule type" value="Genomic_DNA"/>
</dbReference>